<dbReference type="InterPro" id="IPR017938">
    <property type="entry name" value="Riboflavin_synthase-like_b-brl"/>
</dbReference>
<dbReference type="PROSITE" id="PS51384">
    <property type="entry name" value="FAD_FR"/>
    <property type="match status" value="1"/>
</dbReference>
<organism evidence="16 17">
    <name type="scientific">Bordetella pseudohinzii</name>
    <dbReference type="NCBI Taxonomy" id="1331258"/>
    <lineage>
        <taxon>Bacteria</taxon>
        <taxon>Pseudomonadati</taxon>
        <taxon>Pseudomonadota</taxon>
        <taxon>Betaproteobacteria</taxon>
        <taxon>Burkholderiales</taxon>
        <taxon>Alcaligenaceae</taxon>
        <taxon>Bordetella</taxon>
    </lineage>
</organism>
<reference evidence="15 18" key="2">
    <citation type="submission" date="2016-07" db="EMBL/GenBank/DDBJ databases">
        <title>Complete genome sequences of Bordetella pseudohinzii.</title>
        <authorList>
            <person name="Spilker T."/>
            <person name="Darrah R."/>
            <person name="LiPuma J.J."/>
        </authorList>
    </citation>
    <scope>NUCLEOTIDE SEQUENCE [LARGE SCALE GENOMIC DNA]</scope>
    <source>
        <strain evidence="15 18">HI4681</strain>
    </source>
</reference>
<gene>
    <name evidence="16" type="primary">benC</name>
    <name evidence="15" type="ORF">BBN53_10050</name>
    <name evidence="16" type="ORF">ERS370011_03518</name>
</gene>
<evidence type="ECO:0000313" key="15">
    <source>
        <dbReference type="EMBL" id="ANY16210.1"/>
    </source>
</evidence>
<feature type="transmembrane region" description="Helical" evidence="13">
    <location>
        <begin position="139"/>
        <end position="158"/>
    </location>
</feature>
<reference evidence="16 17" key="1">
    <citation type="submission" date="2015-09" db="EMBL/GenBank/DDBJ databases">
        <authorList>
            <person name="Jackson K.R."/>
            <person name="Lunt B.L."/>
            <person name="Fisher J.N.B."/>
            <person name="Gardner A.V."/>
            <person name="Bailey M.E."/>
            <person name="Deus L.M."/>
            <person name="Earl A.S."/>
            <person name="Gibby P.D."/>
            <person name="Hartmann K.A."/>
            <person name="Liu J.E."/>
            <person name="Manci A.M."/>
            <person name="Nielsen D.A."/>
            <person name="Solomon M.B."/>
            <person name="Breakwell D.P."/>
            <person name="Burnett S.H."/>
            <person name="Grose J.H."/>
        </authorList>
    </citation>
    <scope>NUCLEOTIDE SEQUENCE [LARGE SCALE GENOMIC DNA]</scope>
    <source>
        <strain evidence="16 17">2789STDY5608636</strain>
    </source>
</reference>
<evidence type="ECO:0000256" key="8">
    <source>
        <dbReference type="ARBA" id="ARBA00022989"/>
    </source>
</evidence>
<evidence type="ECO:0000256" key="2">
    <source>
        <dbReference type="ARBA" id="ARBA00004141"/>
    </source>
</evidence>
<dbReference type="AlphaFoldDB" id="A0A0J6C2N1"/>
<keyword evidence="6" id="KW-0479">Metal-binding</keyword>
<dbReference type="Gene3D" id="2.40.30.10">
    <property type="entry name" value="Translation factors"/>
    <property type="match status" value="1"/>
</dbReference>
<dbReference type="SUPFAM" id="SSF52343">
    <property type="entry name" value="Ferredoxin reductase-like, C-terminal NADP-linked domain"/>
    <property type="match status" value="1"/>
</dbReference>
<evidence type="ECO:0000256" key="11">
    <source>
        <dbReference type="ARBA" id="ARBA00023014"/>
    </source>
</evidence>
<keyword evidence="9" id="KW-0560">Oxidoreductase</keyword>
<name>A0A0J6C2N1_9BORD</name>
<keyword evidence="12 13" id="KW-0472">Membrane</keyword>
<dbReference type="RefSeq" id="WP_043211804.1">
    <property type="nucleotide sequence ID" value="NZ_CAJGUP010000221.1"/>
</dbReference>
<dbReference type="GO" id="GO:0051213">
    <property type="term" value="F:dioxygenase activity"/>
    <property type="evidence" value="ECO:0007669"/>
    <property type="project" value="UniProtKB-KW"/>
</dbReference>
<feature type="transmembrane region" description="Helical" evidence="13">
    <location>
        <begin position="40"/>
        <end position="59"/>
    </location>
</feature>
<evidence type="ECO:0000256" key="1">
    <source>
        <dbReference type="ARBA" id="ARBA00001974"/>
    </source>
</evidence>
<dbReference type="InterPro" id="IPR017927">
    <property type="entry name" value="FAD-bd_FR_type"/>
</dbReference>
<dbReference type="InterPro" id="IPR013112">
    <property type="entry name" value="FAD-bd_8"/>
</dbReference>
<dbReference type="KEGG" id="bpdz:BBN53_10050"/>
<dbReference type="Gene3D" id="3.40.50.80">
    <property type="entry name" value="Nucleotide-binding domain of ferredoxin-NADP reductase (FNR) module"/>
    <property type="match status" value="1"/>
</dbReference>
<feature type="transmembrane region" description="Helical" evidence="13">
    <location>
        <begin position="80"/>
        <end position="96"/>
    </location>
</feature>
<dbReference type="InterPro" id="IPR039261">
    <property type="entry name" value="FNR_nucleotide-bd"/>
</dbReference>
<keyword evidence="7" id="KW-0274">FAD</keyword>
<evidence type="ECO:0000256" key="5">
    <source>
        <dbReference type="ARBA" id="ARBA00022714"/>
    </source>
</evidence>
<dbReference type="Proteomes" id="UP000092950">
    <property type="component" value="Chromosome"/>
</dbReference>
<feature type="transmembrane region" description="Helical" evidence="13">
    <location>
        <begin position="192"/>
        <end position="212"/>
    </location>
</feature>
<protein>
    <submittedName>
        <fullName evidence="16">Benzoate 1,2-dioxygenase electron transfer component</fullName>
    </submittedName>
    <submittedName>
        <fullName evidence="15">Ferric reductase</fullName>
    </submittedName>
</protein>
<dbReference type="GO" id="GO:0046872">
    <property type="term" value="F:metal ion binding"/>
    <property type="evidence" value="ECO:0007669"/>
    <property type="project" value="UniProtKB-KW"/>
</dbReference>
<keyword evidence="11" id="KW-0411">Iron-sulfur</keyword>
<keyword evidence="16" id="KW-0223">Dioxygenase</keyword>
<evidence type="ECO:0000256" key="6">
    <source>
        <dbReference type="ARBA" id="ARBA00022723"/>
    </source>
</evidence>
<sequence>MNRIRWAFVWGFVVVVALWLAAHAEILFLRELFQLRHQFILLTGLLAFAAMAVGTMLSVRPASIEPPLGGLDKMYRLHKWLGLTALCAGVLHWLWIKAPKWAVDWGWIVRPPRGERPTLQGLEAVFRQQRGLAETLGEYAFYALIILVCIALFSRIPYRYFRLTHRLMAVVALLFCWHALVLTEYADWRQPVGWLTALLIAGCAVGALIGLCGQIGRRRQVPARITALEPFRDNRVLKVVLGLQKPWPGHQAGQFAFVTFDPREGAHPFTISSAWSGGDSMYFLIKGVGDYTSRLPELLRVGGKARVEGPYGSFQFGGPQQRQIWIGAGIGITPFIARMQTLAIEPDKRRIDLFYVTQLPDQVFVERLQGRARLAGVNLHIHINHRDPRLTGEVVREQLPDWQSASIWFCGPAGMGDELLADMQKHGLDPAAFHREFFQMR</sequence>
<evidence type="ECO:0000256" key="10">
    <source>
        <dbReference type="ARBA" id="ARBA00023004"/>
    </source>
</evidence>
<dbReference type="PRINTS" id="PR00409">
    <property type="entry name" value="PHDIOXRDTASE"/>
</dbReference>
<keyword evidence="5" id="KW-0001">2Fe-2S</keyword>
<dbReference type="PANTHER" id="PTHR47354">
    <property type="entry name" value="NADH OXIDOREDUCTASE HCR"/>
    <property type="match status" value="1"/>
</dbReference>
<dbReference type="InterPro" id="IPR013130">
    <property type="entry name" value="Fe3_Rdtase_TM_dom"/>
</dbReference>
<keyword evidence="3" id="KW-0285">Flavoprotein</keyword>
<dbReference type="SUPFAM" id="SSF63380">
    <property type="entry name" value="Riboflavin synthase domain-like"/>
    <property type="match status" value="1"/>
</dbReference>
<keyword evidence="4 13" id="KW-0812">Transmembrane</keyword>
<dbReference type="CDD" id="cd06198">
    <property type="entry name" value="FNR_like_3"/>
    <property type="match status" value="1"/>
</dbReference>
<evidence type="ECO:0000313" key="18">
    <source>
        <dbReference type="Proteomes" id="UP000092950"/>
    </source>
</evidence>
<comment type="cofactor">
    <cofactor evidence="1">
        <name>FAD</name>
        <dbReference type="ChEBI" id="CHEBI:57692"/>
    </cofactor>
</comment>
<dbReference type="GO" id="GO:0016020">
    <property type="term" value="C:membrane"/>
    <property type="evidence" value="ECO:0007669"/>
    <property type="project" value="UniProtKB-SubCell"/>
</dbReference>
<accession>A0A0M7H8E4</accession>
<feature type="domain" description="FAD-binding FR-type" evidence="14">
    <location>
        <begin position="218"/>
        <end position="317"/>
    </location>
</feature>
<evidence type="ECO:0000313" key="16">
    <source>
        <dbReference type="EMBL" id="CUJ05252.1"/>
    </source>
</evidence>
<keyword evidence="8 13" id="KW-1133">Transmembrane helix</keyword>
<evidence type="ECO:0000256" key="3">
    <source>
        <dbReference type="ARBA" id="ARBA00022630"/>
    </source>
</evidence>
<proteinExistence type="predicted"/>
<evidence type="ECO:0000256" key="9">
    <source>
        <dbReference type="ARBA" id="ARBA00023002"/>
    </source>
</evidence>
<evidence type="ECO:0000256" key="7">
    <source>
        <dbReference type="ARBA" id="ARBA00022827"/>
    </source>
</evidence>
<keyword evidence="10" id="KW-0408">Iron</keyword>
<dbReference type="GO" id="GO:0051537">
    <property type="term" value="F:2 iron, 2 sulfur cluster binding"/>
    <property type="evidence" value="ECO:0007669"/>
    <property type="project" value="UniProtKB-KW"/>
</dbReference>
<evidence type="ECO:0000313" key="17">
    <source>
        <dbReference type="Proteomes" id="UP000053096"/>
    </source>
</evidence>
<feature type="transmembrane region" description="Helical" evidence="13">
    <location>
        <begin position="167"/>
        <end position="186"/>
    </location>
</feature>
<evidence type="ECO:0000256" key="12">
    <source>
        <dbReference type="ARBA" id="ARBA00023136"/>
    </source>
</evidence>
<evidence type="ECO:0000256" key="4">
    <source>
        <dbReference type="ARBA" id="ARBA00022692"/>
    </source>
</evidence>
<dbReference type="Pfam" id="PF01794">
    <property type="entry name" value="Ferric_reduct"/>
    <property type="match status" value="1"/>
</dbReference>
<dbReference type="InterPro" id="IPR050415">
    <property type="entry name" value="MRET"/>
</dbReference>
<comment type="subcellular location">
    <subcellularLocation>
        <location evidence="2">Membrane</location>
        <topology evidence="2">Multi-pass membrane protein</topology>
    </subcellularLocation>
</comment>
<dbReference type="OrthoDB" id="9796486at2"/>
<accession>A0A0J6C2N1</accession>
<evidence type="ECO:0000256" key="13">
    <source>
        <dbReference type="SAM" id="Phobius"/>
    </source>
</evidence>
<dbReference type="EMBL" id="CP016440">
    <property type="protein sequence ID" value="ANY16210.1"/>
    <property type="molecule type" value="Genomic_DNA"/>
</dbReference>
<dbReference type="Pfam" id="PF08022">
    <property type="entry name" value="FAD_binding_8"/>
    <property type="match status" value="1"/>
</dbReference>
<keyword evidence="18" id="KW-1185">Reference proteome</keyword>
<dbReference type="GO" id="GO:0050660">
    <property type="term" value="F:flavin adenine dinucleotide binding"/>
    <property type="evidence" value="ECO:0007669"/>
    <property type="project" value="TreeGrafter"/>
</dbReference>
<dbReference type="Proteomes" id="UP000053096">
    <property type="component" value="Unassembled WGS sequence"/>
</dbReference>
<evidence type="ECO:0000259" key="14">
    <source>
        <dbReference type="PROSITE" id="PS51384"/>
    </source>
</evidence>
<dbReference type="PANTHER" id="PTHR47354:SF8">
    <property type="entry name" value="1,2-PHENYLACETYL-COA EPOXIDASE, SUBUNIT E"/>
    <property type="match status" value="1"/>
</dbReference>
<dbReference type="EMBL" id="CYTV01000011">
    <property type="protein sequence ID" value="CUJ05252.1"/>
    <property type="molecule type" value="Genomic_DNA"/>
</dbReference>